<dbReference type="CDD" id="cd03784">
    <property type="entry name" value="GT1_Gtf-like"/>
    <property type="match status" value="1"/>
</dbReference>
<dbReference type="PANTHER" id="PTHR48047:SF45">
    <property type="entry name" value="SCOPOLETIN GLUCOSYLTRANSFERASE-LIKE"/>
    <property type="match status" value="1"/>
</dbReference>
<dbReference type="Gramene" id="arahy.Tifrunner.gnm2.ann2.Ah16g388100.1">
    <property type="protein sequence ID" value="arahy.Tifrunner.gnm2.ann2.Ah16g388100.1-CDS-1"/>
    <property type="gene ID" value="arahy.Tifrunner.gnm2.ann2.Ah16g388100"/>
</dbReference>
<evidence type="ECO:0000256" key="3">
    <source>
        <dbReference type="ARBA" id="ARBA00022679"/>
    </source>
</evidence>
<dbReference type="Pfam" id="PF26168">
    <property type="entry name" value="Glyco_transf_N"/>
    <property type="match status" value="1"/>
</dbReference>
<dbReference type="Gene3D" id="3.40.50.2000">
    <property type="entry name" value="Glycogen Phosphorylase B"/>
    <property type="match status" value="2"/>
</dbReference>
<evidence type="ECO:0000256" key="5">
    <source>
        <dbReference type="RuleBase" id="RU362057"/>
    </source>
</evidence>
<dbReference type="FunFam" id="3.40.50.2000:FF:000071">
    <property type="entry name" value="Glycosyltransferase"/>
    <property type="match status" value="1"/>
</dbReference>
<dbReference type="SMR" id="A0A444YRU1"/>
<evidence type="ECO:0000313" key="7">
    <source>
        <dbReference type="EMBL" id="RYR04642.1"/>
    </source>
</evidence>
<dbReference type="GO" id="GO:0035251">
    <property type="term" value="F:UDP-glucosyltransferase activity"/>
    <property type="evidence" value="ECO:0007669"/>
    <property type="project" value="UniProtKB-ARBA"/>
</dbReference>
<dbReference type="PROSITE" id="PS00375">
    <property type="entry name" value="UDPGT"/>
    <property type="match status" value="1"/>
</dbReference>
<evidence type="ECO:0000259" key="6">
    <source>
        <dbReference type="Pfam" id="PF26168"/>
    </source>
</evidence>
<keyword evidence="3 4" id="KW-0808">Transferase</keyword>
<organism evidence="7 8">
    <name type="scientific">Arachis hypogaea</name>
    <name type="common">Peanut</name>
    <dbReference type="NCBI Taxonomy" id="3818"/>
    <lineage>
        <taxon>Eukaryota</taxon>
        <taxon>Viridiplantae</taxon>
        <taxon>Streptophyta</taxon>
        <taxon>Embryophyta</taxon>
        <taxon>Tracheophyta</taxon>
        <taxon>Spermatophyta</taxon>
        <taxon>Magnoliopsida</taxon>
        <taxon>eudicotyledons</taxon>
        <taxon>Gunneridae</taxon>
        <taxon>Pentapetalae</taxon>
        <taxon>rosids</taxon>
        <taxon>fabids</taxon>
        <taxon>Fabales</taxon>
        <taxon>Fabaceae</taxon>
        <taxon>Papilionoideae</taxon>
        <taxon>50 kb inversion clade</taxon>
        <taxon>dalbergioids sensu lato</taxon>
        <taxon>Dalbergieae</taxon>
        <taxon>Pterocarpus clade</taxon>
        <taxon>Arachis</taxon>
    </lineage>
</organism>
<dbReference type="OrthoDB" id="5835829at2759"/>
<name>A0A444YRU1_ARAHY</name>
<dbReference type="SUPFAM" id="SSF53756">
    <property type="entry name" value="UDP-Glycosyltransferase/glycogen phosphorylase"/>
    <property type="match status" value="1"/>
</dbReference>
<sequence>MNTSNPNLHILLFPFLAHGHIIPTIDMAKLFATKGVKSTIVTTPLNASLISKAIEKSKPHHHNVIQIQTIEFPCEEAGLPKGCENMDSVPSQDLFLAFFHATTLLQKPFEELLLEQHPHCVIADAFYSWATDSASKFGIPRIVFHGTCFFSLCASDCMGLYEPHKNVSSDSDSFLVPRLPGEIKMTRKDVPAFITNKENSTEFVKLLEDAKEAQARSYGVVVNSFYELENVYADFYKNEFGRKAWPIGPVSLCNKDTGEKANRGKETTINEFECLKWLDTKKPNSVVYVSFGSLISMPDSQLREIALSLETSGQRFIWLVKKNEKDGAEWLPEGFEKRMEGKGLIIRGWAPQILILEHQAVGAFVTHCGWNSTLEAVAAGVPMITWPIVAEQFFNEKLVTEVLEIGVPVEAVKGVRLEGECVGCDALEKALKRVMIGEEAEEMRNKVKVLAQLAKQAVEENGSSYSAFNALIQELVSLSLSS</sequence>
<dbReference type="Proteomes" id="UP000289738">
    <property type="component" value="Chromosome B06"/>
</dbReference>
<dbReference type="PANTHER" id="PTHR48047">
    <property type="entry name" value="GLYCOSYLTRANSFERASE"/>
    <property type="match status" value="1"/>
</dbReference>
<keyword evidence="2 4" id="KW-0328">Glycosyltransferase</keyword>
<dbReference type="InterPro" id="IPR035595">
    <property type="entry name" value="UDP_glycos_trans_CS"/>
</dbReference>
<evidence type="ECO:0000256" key="4">
    <source>
        <dbReference type="RuleBase" id="RU003718"/>
    </source>
</evidence>
<comment type="similarity">
    <text evidence="1 4">Belongs to the UDP-glycosyltransferase family.</text>
</comment>
<dbReference type="Pfam" id="PF00201">
    <property type="entry name" value="UDPGT"/>
    <property type="match status" value="1"/>
</dbReference>
<dbReference type="EMBL" id="SDMP01000016">
    <property type="protein sequence ID" value="RYR04642.1"/>
    <property type="molecule type" value="Genomic_DNA"/>
</dbReference>
<evidence type="ECO:0000256" key="1">
    <source>
        <dbReference type="ARBA" id="ARBA00009995"/>
    </source>
</evidence>
<feature type="domain" description="Glycosyltransferase N-terminal" evidence="6">
    <location>
        <begin position="10"/>
        <end position="250"/>
    </location>
</feature>
<evidence type="ECO:0000256" key="2">
    <source>
        <dbReference type="ARBA" id="ARBA00022676"/>
    </source>
</evidence>
<dbReference type="InterPro" id="IPR002213">
    <property type="entry name" value="UDP_glucos_trans"/>
</dbReference>
<accession>A0A444YRU1</accession>
<dbReference type="EC" id="2.4.1.-" evidence="5"/>
<protein>
    <recommendedName>
        <fullName evidence="5">Glycosyltransferase</fullName>
        <ecNumber evidence="5">2.4.1.-</ecNumber>
    </recommendedName>
</protein>
<keyword evidence="8" id="KW-1185">Reference proteome</keyword>
<evidence type="ECO:0000313" key="8">
    <source>
        <dbReference type="Proteomes" id="UP000289738"/>
    </source>
</evidence>
<proteinExistence type="inferred from homology"/>
<reference evidence="7 8" key="1">
    <citation type="submission" date="2019-01" db="EMBL/GenBank/DDBJ databases">
        <title>Sequencing of cultivated peanut Arachis hypogaea provides insights into genome evolution and oil improvement.</title>
        <authorList>
            <person name="Chen X."/>
        </authorList>
    </citation>
    <scope>NUCLEOTIDE SEQUENCE [LARGE SCALE GENOMIC DNA]</scope>
    <source>
        <strain evidence="8">cv. Fuhuasheng</strain>
        <tissue evidence="7">Leaves</tissue>
    </source>
</reference>
<comment type="caution">
    <text evidence="7">The sequence shown here is derived from an EMBL/GenBank/DDBJ whole genome shotgun (WGS) entry which is preliminary data.</text>
</comment>
<dbReference type="AlphaFoldDB" id="A0A444YRU1"/>
<dbReference type="FunFam" id="3.40.50.2000:FF:000047">
    <property type="entry name" value="Glycosyltransferase"/>
    <property type="match status" value="1"/>
</dbReference>
<dbReference type="InterPro" id="IPR058980">
    <property type="entry name" value="Glyco_transf_N"/>
</dbReference>
<gene>
    <name evidence="7" type="ORF">Ahy_B06g084418</name>
</gene>
<dbReference type="STRING" id="3818.A0A444YRU1"/>